<gene>
    <name evidence="2" type="ORF">CLUP02_17764</name>
</gene>
<dbReference type="GeneID" id="73351678"/>
<evidence type="ECO:0000313" key="2">
    <source>
        <dbReference type="EMBL" id="UQC76251.1"/>
    </source>
</evidence>
<evidence type="ECO:0000256" key="1">
    <source>
        <dbReference type="SAM" id="MobiDB-lite"/>
    </source>
</evidence>
<keyword evidence="3" id="KW-1185">Reference proteome</keyword>
<protein>
    <submittedName>
        <fullName evidence="2">Uncharacterized protein</fullName>
    </submittedName>
</protein>
<name>A0A9Q8WAN9_9PEZI</name>
<accession>A0A9Q8WAN9</accession>
<dbReference type="Proteomes" id="UP000830671">
    <property type="component" value="Chromosome 10"/>
</dbReference>
<feature type="compositionally biased region" description="Low complexity" evidence="1">
    <location>
        <begin position="57"/>
        <end position="67"/>
    </location>
</feature>
<dbReference type="EMBL" id="CP019472">
    <property type="protein sequence ID" value="UQC76251.1"/>
    <property type="molecule type" value="Genomic_DNA"/>
</dbReference>
<evidence type="ECO:0000313" key="3">
    <source>
        <dbReference type="Proteomes" id="UP000830671"/>
    </source>
</evidence>
<feature type="region of interest" description="Disordered" evidence="1">
    <location>
        <begin position="37"/>
        <end position="85"/>
    </location>
</feature>
<reference evidence="2" key="1">
    <citation type="journal article" date="2021" name="Mol. Plant Microbe Interact.">
        <title>Complete Genome Sequence of the Plant-Pathogenic Fungus Colletotrichum lupini.</title>
        <authorList>
            <person name="Baroncelli R."/>
            <person name="Pensec F."/>
            <person name="Da Lio D."/>
            <person name="Boufleur T."/>
            <person name="Vicente I."/>
            <person name="Sarrocco S."/>
            <person name="Picot A."/>
            <person name="Baraldi E."/>
            <person name="Sukno S."/>
            <person name="Thon M."/>
            <person name="Le Floch G."/>
        </authorList>
    </citation>
    <scope>NUCLEOTIDE SEQUENCE</scope>
    <source>
        <strain evidence="2">IMI 504893</strain>
    </source>
</reference>
<proteinExistence type="predicted"/>
<dbReference type="KEGG" id="clup:CLUP02_17764"/>
<dbReference type="RefSeq" id="XP_049137892.1">
    <property type="nucleotide sequence ID" value="XM_049296668.1"/>
</dbReference>
<organism evidence="2 3">
    <name type="scientific">Colletotrichum lupini</name>
    <dbReference type="NCBI Taxonomy" id="145971"/>
    <lineage>
        <taxon>Eukaryota</taxon>
        <taxon>Fungi</taxon>
        <taxon>Dikarya</taxon>
        <taxon>Ascomycota</taxon>
        <taxon>Pezizomycotina</taxon>
        <taxon>Sordariomycetes</taxon>
        <taxon>Hypocreomycetidae</taxon>
        <taxon>Glomerellales</taxon>
        <taxon>Glomerellaceae</taxon>
        <taxon>Colletotrichum</taxon>
        <taxon>Colletotrichum acutatum species complex</taxon>
    </lineage>
</organism>
<sequence>MFKSYLIITYDIKLSTALRRIDSYAYHTGKPARSKIRDLSLGPKDVDEHEGVGRWPSSASSSYAKASSRMRQRETSRSGIFAKKS</sequence>
<dbReference type="AlphaFoldDB" id="A0A9Q8WAN9"/>